<keyword evidence="3" id="KW-1185">Reference proteome</keyword>
<dbReference type="AlphaFoldDB" id="A0A0C2RZW9"/>
<evidence type="ECO:0000256" key="1">
    <source>
        <dbReference type="SAM" id="MobiDB-lite"/>
    </source>
</evidence>
<gene>
    <name evidence="2" type="ORF">M378DRAFT_173152</name>
</gene>
<dbReference type="InParanoid" id="A0A0C2RZW9"/>
<evidence type="ECO:0000313" key="3">
    <source>
        <dbReference type="Proteomes" id="UP000054549"/>
    </source>
</evidence>
<reference evidence="2 3" key="1">
    <citation type="submission" date="2014-04" db="EMBL/GenBank/DDBJ databases">
        <title>Evolutionary Origins and Diversification of the Mycorrhizal Mutualists.</title>
        <authorList>
            <consortium name="DOE Joint Genome Institute"/>
            <consortium name="Mycorrhizal Genomics Consortium"/>
            <person name="Kohler A."/>
            <person name="Kuo A."/>
            <person name="Nagy L.G."/>
            <person name="Floudas D."/>
            <person name="Copeland A."/>
            <person name="Barry K.W."/>
            <person name="Cichocki N."/>
            <person name="Veneault-Fourrey C."/>
            <person name="LaButti K."/>
            <person name="Lindquist E.A."/>
            <person name="Lipzen A."/>
            <person name="Lundell T."/>
            <person name="Morin E."/>
            <person name="Murat C."/>
            <person name="Riley R."/>
            <person name="Ohm R."/>
            <person name="Sun H."/>
            <person name="Tunlid A."/>
            <person name="Henrissat B."/>
            <person name="Grigoriev I.V."/>
            <person name="Hibbett D.S."/>
            <person name="Martin F."/>
        </authorList>
    </citation>
    <scope>NUCLEOTIDE SEQUENCE [LARGE SCALE GENOMIC DNA]</scope>
    <source>
        <strain evidence="2 3">Koide BX008</strain>
    </source>
</reference>
<accession>A0A0C2RZW9</accession>
<dbReference type="Proteomes" id="UP000054549">
    <property type="component" value="Unassembled WGS sequence"/>
</dbReference>
<name>A0A0C2RZW9_AMAMK</name>
<feature type="region of interest" description="Disordered" evidence="1">
    <location>
        <begin position="1"/>
        <end position="22"/>
    </location>
</feature>
<dbReference type="HOGENOM" id="CLU_3013695_0_0_1"/>
<sequence length="56" mass="6368">MHSCAKSQPLATTPEPHTRKHFPGTLQAFTNYVAHAVEISQIRLHQKNTTSWQVNK</sequence>
<evidence type="ECO:0000313" key="2">
    <source>
        <dbReference type="EMBL" id="KIL55945.1"/>
    </source>
</evidence>
<dbReference type="EMBL" id="KN818459">
    <property type="protein sequence ID" value="KIL55945.1"/>
    <property type="molecule type" value="Genomic_DNA"/>
</dbReference>
<protein>
    <submittedName>
        <fullName evidence="2">Uncharacterized protein</fullName>
    </submittedName>
</protein>
<feature type="compositionally biased region" description="Polar residues" evidence="1">
    <location>
        <begin position="1"/>
        <end position="11"/>
    </location>
</feature>
<proteinExistence type="predicted"/>
<organism evidence="2 3">
    <name type="scientific">Amanita muscaria (strain Koide BX008)</name>
    <dbReference type="NCBI Taxonomy" id="946122"/>
    <lineage>
        <taxon>Eukaryota</taxon>
        <taxon>Fungi</taxon>
        <taxon>Dikarya</taxon>
        <taxon>Basidiomycota</taxon>
        <taxon>Agaricomycotina</taxon>
        <taxon>Agaricomycetes</taxon>
        <taxon>Agaricomycetidae</taxon>
        <taxon>Agaricales</taxon>
        <taxon>Pluteineae</taxon>
        <taxon>Amanitaceae</taxon>
        <taxon>Amanita</taxon>
    </lineage>
</organism>